<evidence type="ECO:0000256" key="2">
    <source>
        <dbReference type="ARBA" id="ARBA00006824"/>
    </source>
</evidence>
<feature type="non-terminal residue" evidence="7">
    <location>
        <position position="136"/>
    </location>
</feature>
<evidence type="ECO:0000256" key="1">
    <source>
        <dbReference type="ARBA" id="ARBA00004141"/>
    </source>
</evidence>
<dbReference type="PANTHER" id="PTHR11266">
    <property type="entry name" value="PEROXISOMAL MEMBRANE PROTEIN 2, PXMP2 MPV17"/>
    <property type="match status" value="1"/>
</dbReference>
<evidence type="ECO:0000256" key="3">
    <source>
        <dbReference type="ARBA" id="ARBA00022692"/>
    </source>
</evidence>
<evidence type="ECO:0000313" key="7">
    <source>
        <dbReference type="EMBL" id="CAJ0925653.1"/>
    </source>
</evidence>
<dbReference type="Proteomes" id="UP001176940">
    <property type="component" value="Unassembled WGS sequence"/>
</dbReference>
<proteinExistence type="inferred from homology"/>
<comment type="subcellular location">
    <subcellularLocation>
        <location evidence="1">Membrane</location>
        <topology evidence="1">Multi-pass membrane protein</topology>
    </subcellularLocation>
</comment>
<name>A0ABN9KVF0_9NEOB</name>
<comment type="caution">
    <text evidence="7">The sequence shown here is derived from an EMBL/GenBank/DDBJ whole genome shotgun (WGS) entry which is preliminary data.</text>
</comment>
<reference evidence="7" key="1">
    <citation type="submission" date="2023-07" db="EMBL/GenBank/DDBJ databases">
        <authorList>
            <person name="Stuckert A."/>
        </authorList>
    </citation>
    <scope>NUCLEOTIDE SEQUENCE</scope>
</reference>
<dbReference type="InterPro" id="IPR007248">
    <property type="entry name" value="Mpv17_PMP22"/>
</dbReference>
<evidence type="ECO:0000256" key="4">
    <source>
        <dbReference type="ARBA" id="ARBA00022989"/>
    </source>
</evidence>
<keyword evidence="8" id="KW-1185">Reference proteome</keyword>
<evidence type="ECO:0000256" key="6">
    <source>
        <dbReference type="RuleBase" id="RU363053"/>
    </source>
</evidence>
<sequence length="136" mass="15500">MCAFLRFTKRHPWATNVTIYGSLFASADAVQQRLSKGPNEQLDWKQTAKVGIVGFCFHANFNFFWLRFIERAFPGSAPKNVLRKVACDQLMAAPITISAFYTGLSLLDGEDDIFKNLKEKFFPTYKTGVLCWSVFQ</sequence>
<dbReference type="PANTHER" id="PTHR11266:SF28">
    <property type="entry name" value="SI:CH211-120K19.1"/>
    <property type="match status" value="1"/>
</dbReference>
<keyword evidence="4" id="KW-1133">Transmembrane helix</keyword>
<evidence type="ECO:0008006" key="9">
    <source>
        <dbReference type="Google" id="ProtNLM"/>
    </source>
</evidence>
<keyword evidence="3" id="KW-0812">Transmembrane</keyword>
<gene>
    <name evidence="7" type="ORF">RIMI_LOCUS2568031</name>
</gene>
<comment type="similarity">
    <text evidence="2 6">Belongs to the peroxisomal membrane protein PXMP2/4 family.</text>
</comment>
<dbReference type="EMBL" id="CAUEEQ010003625">
    <property type="protein sequence ID" value="CAJ0925653.1"/>
    <property type="molecule type" value="Genomic_DNA"/>
</dbReference>
<protein>
    <recommendedName>
        <fullName evidence="9">Mpv17-like protein</fullName>
    </recommendedName>
</protein>
<accession>A0ABN9KVF0</accession>
<evidence type="ECO:0000256" key="5">
    <source>
        <dbReference type="ARBA" id="ARBA00023136"/>
    </source>
</evidence>
<organism evidence="7 8">
    <name type="scientific">Ranitomeya imitator</name>
    <name type="common">mimic poison frog</name>
    <dbReference type="NCBI Taxonomy" id="111125"/>
    <lineage>
        <taxon>Eukaryota</taxon>
        <taxon>Metazoa</taxon>
        <taxon>Chordata</taxon>
        <taxon>Craniata</taxon>
        <taxon>Vertebrata</taxon>
        <taxon>Euteleostomi</taxon>
        <taxon>Amphibia</taxon>
        <taxon>Batrachia</taxon>
        <taxon>Anura</taxon>
        <taxon>Neobatrachia</taxon>
        <taxon>Hyloidea</taxon>
        <taxon>Dendrobatidae</taxon>
        <taxon>Dendrobatinae</taxon>
        <taxon>Ranitomeya</taxon>
    </lineage>
</organism>
<keyword evidence="5" id="KW-0472">Membrane</keyword>
<evidence type="ECO:0000313" key="8">
    <source>
        <dbReference type="Proteomes" id="UP001176940"/>
    </source>
</evidence>